<keyword evidence="5" id="KW-1185">Reference proteome</keyword>
<protein>
    <submittedName>
        <fullName evidence="4">Uncharacterized protein</fullName>
    </submittedName>
</protein>
<organism evidence="4 5">
    <name type="scientific">Serinibacter arcticus</name>
    <dbReference type="NCBI Taxonomy" id="1655435"/>
    <lineage>
        <taxon>Bacteria</taxon>
        <taxon>Bacillati</taxon>
        <taxon>Actinomycetota</taxon>
        <taxon>Actinomycetes</taxon>
        <taxon>Micrococcales</taxon>
        <taxon>Beutenbergiaceae</taxon>
        <taxon>Serinibacter</taxon>
    </lineage>
</organism>
<dbReference type="EMBL" id="RHPJ01000002">
    <property type="protein sequence ID" value="TGO05341.1"/>
    <property type="molecule type" value="Genomic_DNA"/>
</dbReference>
<comment type="caution">
    <text evidence="4">The sequence shown here is derived from an EMBL/GenBank/DDBJ whole genome shotgun (WGS) entry which is preliminary data.</text>
</comment>
<feature type="transmembrane region" description="Helical" evidence="2">
    <location>
        <begin position="507"/>
        <end position="525"/>
    </location>
</feature>
<gene>
    <name evidence="4" type="ORF">SERN_1345</name>
</gene>
<keyword evidence="2" id="KW-0472">Membrane</keyword>
<reference evidence="4 5" key="1">
    <citation type="submission" date="2018-11" db="EMBL/GenBank/DDBJ databases">
        <title>Complete genome sequencing of the Actinobacteria Serinibacter sp. K3-2.</title>
        <authorList>
            <person name="Rakitin A.L."/>
            <person name="Beletsky A.V."/>
            <person name="Mardanov A.V."/>
            <person name="Ravin N.V."/>
            <person name="Gromova A.S."/>
            <person name="Filippova S.N."/>
            <person name="Gal'Chenko V.F."/>
        </authorList>
    </citation>
    <scope>NUCLEOTIDE SEQUENCE [LARGE SCALE GENOMIC DNA]</scope>
    <source>
        <strain evidence="4 5">K3-2</strain>
    </source>
</reference>
<evidence type="ECO:0000256" key="3">
    <source>
        <dbReference type="SAM" id="SignalP"/>
    </source>
</evidence>
<dbReference type="RefSeq" id="WP_135849358.1">
    <property type="nucleotide sequence ID" value="NZ_RHPJ01000002.1"/>
</dbReference>
<feature type="region of interest" description="Disordered" evidence="1">
    <location>
        <begin position="866"/>
        <end position="888"/>
    </location>
</feature>
<feature type="transmembrane region" description="Helical" evidence="2">
    <location>
        <begin position="564"/>
        <end position="581"/>
    </location>
</feature>
<keyword evidence="2" id="KW-0812">Transmembrane</keyword>
<evidence type="ECO:0000313" key="4">
    <source>
        <dbReference type="EMBL" id="TGO05341.1"/>
    </source>
</evidence>
<dbReference type="AlphaFoldDB" id="A0A4Z1E6Y1"/>
<keyword evidence="3" id="KW-0732">Signal</keyword>
<feature type="transmembrane region" description="Helical" evidence="2">
    <location>
        <begin position="638"/>
        <end position="657"/>
    </location>
</feature>
<feature type="transmembrane region" description="Helical" evidence="2">
    <location>
        <begin position="613"/>
        <end position="632"/>
    </location>
</feature>
<feature type="region of interest" description="Disordered" evidence="1">
    <location>
        <begin position="46"/>
        <end position="69"/>
    </location>
</feature>
<keyword evidence="2" id="KW-1133">Transmembrane helix</keyword>
<evidence type="ECO:0000313" key="5">
    <source>
        <dbReference type="Proteomes" id="UP000297318"/>
    </source>
</evidence>
<evidence type="ECO:0000256" key="2">
    <source>
        <dbReference type="SAM" id="Phobius"/>
    </source>
</evidence>
<sequence>MPLLNPQTAAPPARSTPTRAAVPLVVALTIALALLLSLLVPGAASAAPASPDATSTPSTDADDEGTHPGPLVVIGVTGLTWDDVDAEATPALWELSRGAAVGNLVVRSVRSSTCPVDGWLALSSGARAADLALEDRTTDTSGLTCRPLLEAGTSEASATAVPGWADYVEAASASSFGTKLGLWGDELRQAEVPATAIGPGAAIALALPDGSIGATVHPRPAEPSALTTLVSDEVSRNFGGVVVVDAGEIRDYTARVPDPAETEAATQASQAAQAAEGAGTGAGAEVLAEPSAPPAPVQAPDPALHRAQQVAQVEAMVGAALDGVASATPVSGHSEPTVVVASLADAGRGPTMHVLAATGPAFTPGGEPFANGTLTTSSTRQPGYVQSTDLLPAFLDRSGIETLATPGGQAAVVGSPPRVIPGEASTDAADARLAALVDAELHAQAMRPIVAPFYLLVVILNVALYAGVALGLTRPAATRTGAAVARWLKLEGRGVPLSQVRPHVLRALRVVAIAMASIPVSTYLANLVPWWRAGSPALGLAGVTLGIVALVTIVALAKPWRHQILTPLGIVAGLTAVVLLADIATGATLQLSAVMGVPVLVAGRFYGFNNTAFALFATACVLLAVALTNPLVRRGRRWLAAGIIGAIGIVAAYVDGAPSIGADFGGPPAIVPAFALLALMAAGIRITWLRVVGVLGGAVVATLAFAAVDYLRPPSERSHLGRFVETLLDGGAWEVVLRKLEANLRILANNRPLTILAITGVALVVFVLARPLKTAITSPGGGRFSWLSSGAPISQMGTVAPMLRPGLVALAVVLGIGFAVNDSGIAIPAYGVAVAVPLLLAACASWMLSLPPGEADDDEELLVEGAETAAAGGAAAPTDGQGQGRSAG</sequence>
<feature type="chain" id="PRO_5021392540" evidence="3">
    <location>
        <begin position="47"/>
        <end position="888"/>
    </location>
</feature>
<accession>A0A4Z1E6Y1</accession>
<dbReference type="OrthoDB" id="3264110at2"/>
<feature type="transmembrane region" description="Helical" evidence="2">
    <location>
        <begin position="827"/>
        <end position="848"/>
    </location>
</feature>
<feature type="compositionally biased region" description="Low complexity" evidence="1">
    <location>
        <begin position="262"/>
        <end position="290"/>
    </location>
</feature>
<feature type="transmembrane region" description="Helical" evidence="2">
    <location>
        <begin position="753"/>
        <end position="772"/>
    </location>
</feature>
<name>A0A4Z1E6Y1_9MICO</name>
<feature type="transmembrane region" description="Helical" evidence="2">
    <location>
        <begin position="453"/>
        <end position="472"/>
    </location>
</feature>
<evidence type="ECO:0000256" key="1">
    <source>
        <dbReference type="SAM" id="MobiDB-lite"/>
    </source>
</evidence>
<feature type="compositionally biased region" description="Low complexity" evidence="1">
    <location>
        <begin position="866"/>
        <end position="880"/>
    </location>
</feature>
<feature type="compositionally biased region" description="Low complexity" evidence="1">
    <location>
        <begin position="46"/>
        <end position="59"/>
    </location>
</feature>
<feature type="region of interest" description="Disordered" evidence="1">
    <location>
        <begin position="259"/>
        <end position="301"/>
    </location>
</feature>
<proteinExistence type="predicted"/>
<dbReference type="Proteomes" id="UP000297318">
    <property type="component" value="Unassembled WGS sequence"/>
</dbReference>
<feature type="transmembrane region" description="Helical" evidence="2">
    <location>
        <begin position="802"/>
        <end position="820"/>
    </location>
</feature>
<feature type="transmembrane region" description="Helical" evidence="2">
    <location>
        <begin position="694"/>
        <end position="712"/>
    </location>
</feature>
<feature type="signal peptide" evidence="3">
    <location>
        <begin position="1"/>
        <end position="46"/>
    </location>
</feature>
<feature type="transmembrane region" description="Helical" evidence="2">
    <location>
        <begin position="537"/>
        <end position="557"/>
    </location>
</feature>